<proteinExistence type="predicted"/>
<keyword evidence="2 5" id="KW-0238">DNA-binding</keyword>
<name>A0ABN2U0P0_9MICO</name>
<keyword evidence="3" id="KW-0804">Transcription</keyword>
<dbReference type="CDD" id="cd06267">
    <property type="entry name" value="PBP1_LacI_sugar_binding-like"/>
    <property type="match status" value="1"/>
</dbReference>
<accession>A0ABN2U0P0</accession>
<evidence type="ECO:0000259" key="4">
    <source>
        <dbReference type="PROSITE" id="PS50932"/>
    </source>
</evidence>
<dbReference type="SUPFAM" id="SSF53822">
    <property type="entry name" value="Periplasmic binding protein-like I"/>
    <property type="match status" value="1"/>
</dbReference>
<dbReference type="EMBL" id="BAAAPW010000001">
    <property type="protein sequence ID" value="GAA2026048.1"/>
    <property type="molecule type" value="Genomic_DNA"/>
</dbReference>
<keyword evidence="6" id="KW-1185">Reference proteome</keyword>
<dbReference type="Proteomes" id="UP001501196">
    <property type="component" value="Unassembled WGS sequence"/>
</dbReference>
<evidence type="ECO:0000256" key="3">
    <source>
        <dbReference type="ARBA" id="ARBA00023163"/>
    </source>
</evidence>
<protein>
    <submittedName>
        <fullName evidence="5">LacI family DNA-binding transcriptional regulator</fullName>
    </submittedName>
</protein>
<dbReference type="Pfam" id="PF00356">
    <property type="entry name" value="LacI"/>
    <property type="match status" value="1"/>
</dbReference>
<dbReference type="InterPro" id="IPR028082">
    <property type="entry name" value="Peripla_BP_I"/>
</dbReference>
<dbReference type="Pfam" id="PF00532">
    <property type="entry name" value="Peripla_BP_1"/>
    <property type="match status" value="1"/>
</dbReference>
<sequence length="329" mass="34877">MAMAVTRNEVAREAGVSPAVVSYVLNDGPRPVSVAARTRVLDAVARLGYRPDGLARSLRVGRTHTIGLVVPDATNPFFAELARAIEDAAYRRRYAVLVCNSADDLERERSYIENLAERRIDGLILVSAVEDQDVSGLTGLSIPVVALDRSPDEVPISTIRTQNEHAAYIGTSHLIEHGHREIGLIAGPGRGVSDDRAAGWRRALAEHGLSEGPIARGEFSFDGGHEAARRLLEIGIPFTAALAASDVQAVGAASAFRAGGLAVPNGVALVSIDGTEASAYMNPPLTTVAQAIGPMADAAVQHLIDKPTEVIHWTFDNELVVRESCGCTP</sequence>
<dbReference type="PANTHER" id="PTHR30146:SF109">
    <property type="entry name" value="HTH-TYPE TRANSCRIPTIONAL REGULATOR GALS"/>
    <property type="match status" value="1"/>
</dbReference>
<dbReference type="SMART" id="SM00354">
    <property type="entry name" value="HTH_LACI"/>
    <property type="match status" value="1"/>
</dbReference>
<dbReference type="InterPro" id="IPR001761">
    <property type="entry name" value="Peripla_BP/Lac1_sug-bd_dom"/>
</dbReference>
<dbReference type="CDD" id="cd01392">
    <property type="entry name" value="HTH_LacI"/>
    <property type="match status" value="1"/>
</dbReference>
<keyword evidence="1" id="KW-0805">Transcription regulation</keyword>
<dbReference type="InterPro" id="IPR000843">
    <property type="entry name" value="HTH_LacI"/>
</dbReference>
<dbReference type="Gene3D" id="1.10.260.40">
    <property type="entry name" value="lambda repressor-like DNA-binding domains"/>
    <property type="match status" value="1"/>
</dbReference>
<dbReference type="GO" id="GO:0003677">
    <property type="term" value="F:DNA binding"/>
    <property type="evidence" value="ECO:0007669"/>
    <property type="project" value="UniProtKB-KW"/>
</dbReference>
<evidence type="ECO:0000256" key="1">
    <source>
        <dbReference type="ARBA" id="ARBA00023015"/>
    </source>
</evidence>
<dbReference type="Gene3D" id="3.40.50.2300">
    <property type="match status" value="2"/>
</dbReference>
<comment type="caution">
    <text evidence="5">The sequence shown here is derived from an EMBL/GenBank/DDBJ whole genome shotgun (WGS) entry which is preliminary data.</text>
</comment>
<dbReference type="PROSITE" id="PS50932">
    <property type="entry name" value="HTH_LACI_2"/>
    <property type="match status" value="1"/>
</dbReference>
<feature type="domain" description="HTH lacI-type" evidence="4">
    <location>
        <begin position="5"/>
        <end position="60"/>
    </location>
</feature>
<reference evidence="5 6" key="1">
    <citation type="journal article" date="2019" name="Int. J. Syst. Evol. Microbiol.">
        <title>The Global Catalogue of Microorganisms (GCM) 10K type strain sequencing project: providing services to taxonomists for standard genome sequencing and annotation.</title>
        <authorList>
            <consortium name="The Broad Institute Genomics Platform"/>
            <consortium name="The Broad Institute Genome Sequencing Center for Infectious Disease"/>
            <person name="Wu L."/>
            <person name="Ma J."/>
        </authorList>
    </citation>
    <scope>NUCLEOTIDE SEQUENCE [LARGE SCALE GENOMIC DNA]</scope>
    <source>
        <strain evidence="5 6">JCM 15672</strain>
    </source>
</reference>
<dbReference type="PANTHER" id="PTHR30146">
    <property type="entry name" value="LACI-RELATED TRANSCRIPTIONAL REPRESSOR"/>
    <property type="match status" value="1"/>
</dbReference>
<evidence type="ECO:0000256" key="2">
    <source>
        <dbReference type="ARBA" id="ARBA00023125"/>
    </source>
</evidence>
<dbReference type="InterPro" id="IPR010982">
    <property type="entry name" value="Lambda_DNA-bd_dom_sf"/>
</dbReference>
<evidence type="ECO:0000313" key="5">
    <source>
        <dbReference type="EMBL" id="GAA2026048.1"/>
    </source>
</evidence>
<gene>
    <name evidence="5" type="ORF">GCM10009819_06440</name>
</gene>
<organism evidence="5 6">
    <name type="scientific">Agromyces tropicus</name>
    <dbReference type="NCBI Taxonomy" id="555371"/>
    <lineage>
        <taxon>Bacteria</taxon>
        <taxon>Bacillati</taxon>
        <taxon>Actinomycetota</taxon>
        <taxon>Actinomycetes</taxon>
        <taxon>Micrococcales</taxon>
        <taxon>Microbacteriaceae</taxon>
        <taxon>Agromyces</taxon>
    </lineage>
</organism>
<evidence type="ECO:0000313" key="6">
    <source>
        <dbReference type="Proteomes" id="UP001501196"/>
    </source>
</evidence>
<dbReference type="SUPFAM" id="SSF47413">
    <property type="entry name" value="lambda repressor-like DNA-binding domains"/>
    <property type="match status" value="1"/>
</dbReference>